<accession>A0ABX1Y050</accession>
<keyword evidence="4 7" id="KW-0812">Transmembrane</keyword>
<dbReference type="PROSITE" id="PS50928">
    <property type="entry name" value="ABC_TM1"/>
    <property type="match status" value="1"/>
</dbReference>
<keyword evidence="5 7" id="KW-1133">Transmembrane helix</keyword>
<evidence type="ECO:0000256" key="1">
    <source>
        <dbReference type="ARBA" id="ARBA00004651"/>
    </source>
</evidence>
<gene>
    <name evidence="9" type="ORF">GC098_22905</name>
</gene>
<name>A0ABX1Y050_9BACL</name>
<reference evidence="9 10" key="1">
    <citation type="submission" date="2019-10" db="EMBL/GenBank/DDBJ databases">
        <title>Description of Paenibacillus terrestris sp. nov.</title>
        <authorList>
            <person name="Carlier A."/>
            <person name="Qi S."/>
        </authorList>
    </citation>
    <scope>NUCLEOTIDE SEQUENCE [LARGE SCALE GENOMIC DNA]</scope>
    <source>
        <strain evidence="9 10">LMG 31458</strain>
    </source>
</reference>
<dbReference type="PANTHER" id="PTHR43744">
    <property type="entry name" value="ABC TRANSPORTER PERMEASE PROTEIN MG189-RELATED-RELATED"/>
    <property type="match status" value="1"/>
</dbReference>
<evidence type="ECO:0000313" key="10">
    <source>
        <dbReference type="Proteomes" id="UP000616779"/>
    </source>
</evidence>
<feature type="transmembrane region" description="Helical" evidence="7">
    <location>
        <begin position="139"/>
        <end position="159"/>
    </location>
</feature>
<comment type="subcellular location">
    <subcellularLocation>
        <location evidence="1 7">Cell membrane</location>
        <topology evidence="1 7">Multi-pass membrane protein</topology>
    </subcellularLocation>
</comment>
<dbReference type="CDD" id="cd06261">
    <property type="entry name" value="TM_PBP2"/>
    <property type="match status" value="1"/>
</dbReference>
<evidence type="ECO:0000259" key="8">
    <source>
        <dbReference type="PROSITE" id="PS50928"/>
    </source>
</evidence>
<dbReference type="InterPro" id="IPR000515">
    <property type="entry name" value="MetI-like"/>
</dbReference>
<comment type="caution">
    <text evidence="9">The sequence shown here is derived from an EMBL/GenBank/DDBJ whole genome shotgun (WGS) entry which is preliminary data.</text>
</comment>
<keyword evidence="3" id="KW-1003">Cell membrane</keyword>
<evidence type="ECO:0000313" key="9">
    <source>
        <dbReference type="EMBL" id="NOU74212.1"/>
    </source>
</evidence>
<feature type="transmembrane region" description="Helical" evidence="7">
    <location>
        <begin position="76"/>
        <end position="95"/>
    </location>
</feature>
<feature type="transmembrane region" description="Helical" evidence="7">
    <location>
        <begin position="12"/>
        <end position="29"/>
    </location>
</feature>
<keyword evidence="6 7" id="KW-0472">Membrane</keyword>
<keyword evidence="10" id="KW-1185">Reference proteome</keyword>
<dbReference type="Proteomes" id="UP000616779">
    <property type="component" value="Unassembled WGS sequence"/>
</dbReference>
<evidence type="ECO:0000256" key="7">
    <source>
        <dbReference type="RuleBase" id="RU363032"/>
    </source>
</evidence>
<comment type="similarity">
    <text evidence="7">Belongs to the binding-protein-dependent transport system permease family.</text>
</comment>
<dbReference type="Gene3D" id="1.10.3720.10">
    <property type="entry name" value="MetI-like"/>
    <property type="match status" value="1"/>
</dbReference>
<evidence type="ECO:0000256" key="5">
    <source>
        <dbReference type="ARBA" id="ARBA00022989"/>
    </source>
</evidence>
<evidence type="ECO:0000256" key="2">
    <source>
        <dbReference type="ARBA" id="ARBA00022448"/>
    </source>
</evidence>
<feature type="transmembrane region" description="Helical" evidence="7">
    <location>
        <begin position="256"/>
        <end position="275"/>
    </location>
</feature>
<feature type="domain" description="ABC transmembrane type-1" evidence="8">
    <location>
        <begin position="72"/>
        <end position="274"/>
    </location>
</feature>
<evidence type="ECO:0000256" key="4">
    <source>
        <dbReference type="ARBA" id="ARBA00022692"/>
    </source>
</evidence>
<evidence type="ECO:0000256" key="3">
    <source>
        <dbReference type="ARBA" id="ARBA00022475"/>
    </source>
</evidence>
<protein>
    <submittedName>
        <fullName evidence="9">ABC transporter permease subunit</fullName>
    </submittedName>
</protein>
<sequence>MLKTRLSIFDTLIVFFISLFSLAVLYPFWQTLVLSFSDANGVSTLGFHLWPEQWVVVAYRFVFSYQNIISAYLNTIFRTVIGTALIVFFTLLVAYPLSKKDLPYRNYFTAFFLITMFFSGGLIPNYLLIKSLGLLDNRLALILPGVVNVFSIIIMRNFLMTIDKGLEESALIDGAGYFKILTKIIVPLSKPVIATVALWAAVGHWNAWFDAMIYIRDPQKTVLQMVVREMMVALDLSQTQMGGGGMSNANLLLSNVRAATVMISIGPIILIYPFAQKYFIKGIMIGSLKG</sequence>
<keyword evidence="2 7" id="KW-0813">Transport</keyword>
<feature type="transmembrane region" description="Helical" evidence="7">
    <location>
        <begin position="107"/>
        <end position="127"/>
    </location>
</feature>
<dbReference type="SUPFAM" id="SSF161098">
    <property type="entry name" value="MetI-like"/>
    <property type="match status" value="1"/>
</dbReference>
<proteinExistence type="inferred from homology"/>
<dbReference type="InterPro" id="IPR035906">
    <property type="entry name" value="MetI-like_sf"/>
</dbReference>
<dbReference type="Pfam" id="PF00528">
    <property type="entry name" value="BPD_transp_1"/>
    <property type="match status" value="1"/>
</dbReference>
<dbReference type="RefSeq" id="WP_171645620.1">
    <property type="nucleotide sequence ID" value="NZ_WHOA01000153.1"/>
</dbReference>
<organism evidence="9 10">
    <name type="scientific">Paenibacillus phytorum</name>
    <dbReference type="NCBI Taxonomy" id="2654977"/>
    <lineage>
        <taxon>Bacteria</taxon>
        <taxon>Bacillati</taxon>
        <taxon>Bacillota</taxon>
        <taxon>Bacilli</taxon>
        <taxon>Bacillales</taxon>
        <taxon>Paenibacillaceae</taxon>
        <taxon>Paenibacillus</taxon>
    </lineage>
</organism>
<dbReference type="PANTHER" id="PTHR43744:SF9">
    <property type="entry name" value="POLYGALACTURONAN_RHAMNOGALACTURONAN TRANSPORT SYSTEM PERMEASE PROTEIN YTCP"/>
    <property type="match status" value="1"/>
</dbReference>
<dbReference type="EMBL" id="WHOA01000153">
    <property type="protein sequence ID" value="NOU74212.1"/>
    <property type="molecule type" value="Genomic_DNA"/>
</dbReference>
<evidence type="ECO:0000256" key="6">
    <source>
        <dbReference type="ARBA" id="ARBA00023136"/>
    </source>
</evidence>
<feature type="transmembrane region" description="Helical" evidence="7">
    <location>
        <begin position="180"/>
        <end position="202"/>
    </location>
</feature>